<dbReference type="CDD" id="cd17329">
    <property type="entry name" value="MFS_MdtH_MDR_like"/>
    <property type="match status" value="1"/>
</dbReference>
<evidence type="ECO:0000256" key="3">
    <source>
        <dbReference type="ARBA" id="ARBA00022475"/>
    </source>
</evidence>
<name>A0A220MQP8_9BACL</name>
<evidence type="ECO:0000256" key="1">
    <source>
        <dbReference type="ARBA" id="ARBA00004651"/>
    </source>
</evidence>
<evidence type="ECO:0000256" key="2">
    <source>
        <dbReference type="ARBA" id="ARBA00022448"/>
    </source>
</evidence>
<feature type="transmembrane region" description="Helical" evidence="7">
    <location>
        <begin position="168"/>
        <end position="191"/>
    </location>
</feature>
<feature type="transmembrane region" description="Helical" evidence="7">
    <location>
        <begin position="142"/>
        <end position="162"/>
    </location>
</feature>
<feature type="transmembrane region" description="Helical" evidence="7">
    <location>
        <begin position="212"/>
        <end position="234"/>
    </location>
</feature>
<dbReference type="PANTHER" id="PTHR23517">
    <property type="entry name" value="RESISTANCE PROTEIN MDTM, PUTATIVE-RELATED-RELATED"/>
    <property type="match status" value="1"/>
</dbReference>
<evidence type="ECO:0000256" key="6">
    <source>
        <dbReference type="ARBA" id="ARBA00023136"/>
    </source>
</evidence>
<dbReference type="PROSITE" id="PS50850">
    <property type="entry name" value="MFS"/>
    <property type="match status" value="1"/>
</dbReference>
<feature type="transmembrane region" description="Helical" evidence="7">
    <location>
        <begin position="300"/>
        <end position="322"/>
    </location>
</feature>
<keyword evidence="2" id="KW-0813">Transport</keyword>
<dbReference type="PANTHER" id="PTHR23517:SF2">
    <property type="entry name" value="MULTIDRUG RESISTANCE PROTEIN MDTH"/>
    <property type="match status" value="1"/>
</dbReference>
<proteinExistence type="predicted"/>
<dbReference type="Pfam" id="PF07690">
    <property type="entry name" value="MFS_1"/>
    <property type="match status" value="1"/>
</dbReference>
<keyword evidence="4 7" id="KW-0812">Transmembrane</keyword>
<keyword evidence="5 7" id="KW-1133">Transmembrane helix</keyword>
<feature type="domain" description="Major facilitator superfamily (MFS) profile" evidence="8">
    <location>
        <begin position="14"/>
        <end position="392"/>
    </location>
</feature>
<dbReference type="Proteomes" id="UP000197781">
    <property type="component" value="Chromosome"/>
</dbReference>
<feature type="transmembrane region" description="Helical" evidence="7">
    <location>
        <begin position="78"/>
        <end position="98"/>
    </location>
</feature>
<dbReference type="InterPro" id="IPR020846">
    <property type="entry name" value="MFS_dom"/>
</dbReference>
<evidence type="ECO:0000256" key="7">
    <source>
        <dbReference type="SAM" id="Phobius"/>
    </source>
</evidence>
<feature type="transmembrane region" description="Helical" evidence="7">
    <location>
        <begin position="246"/>
        <end position="264"/>
    </location>
</feature>
<accession>A0A220MQP8</accession>
<feature type="transmembrane region" description="Helical" evidence="7">
    <location>
        <begin position="334"/>
        <end position="358"/>
    </location>
</feature>
<evidence type="ECO:0000256" key="4">
    <source>
        <dbReference type="ARBA" id="ARBA00022692"/>
    </source>
</evidence>
<evidence type="ECO:0000256" key="5">
    <source>
        <dbReference type="ARBA" id="ARBA00022989"/>
    </source>
</evidence>
<keyword evidence="6 7" id="KW-0472">Membrane</keyword>
<gene>
    <name evidence="9" type="ORF">BP422_06430</name>
</gene>
<dbReference type="GO" id="GO:0022857">
    <property type="term" value="F:transmembrane transporter activity"/>
    <property type="evidence" value="ECO:0007669"/>
    <property type="project" value="InterPro"/>
</dbReference>
<feature type="transmembrane region" description="Helical" evidence="7">
    <location>
        <begin position="104"/>
        <end position="130"/>
    </location>
</feature>
<dbReference type="SUPFAM" id="SSF103473">
    <property type="entry name" value="MFS general substrate transporter"/>
    <property type="match status" value="1"/>
</dbReference>
<organism evidence="9 10">
    <name type="scientific">Brevibacillus formosus</name>
    <dbReference type="NCBI Taxonomy" id="54913"/>
    <lineage>
        <taxon>Bacteria</taxon>
        <taxon>Bacillati</taxon>
        <taxon>Bacillota</taxon>
        <taxon>Bacilli</taxon>
        <taxon>Bacillales</taxon>
        <taxon>Paenibacillaceae</taxon>
        <taxon>Brevibacillus</taxon>
    </lineage>
</organism>
<dbReference type="InterPro" id="IPR011701">
    <property type="entry name" value="MFS"/>
</dbReference>
<dbReference type="AlphaFoldDB" id="A0A220MQP8"/>
<reference evidence="9 10" key="1">
    <citation type="submission" date="2016-11" db="EMBL/GenBank/DDBJ databases">
        <authorList>
            <person name="Jaros S."/>
            <person name="Januszkiewicz K."/>
            <person name="Wedrychowicz H."/>
        </authorList>
    </citation>
    <scope>NUCLEOTIDE SEQUENCE [LARGE SCALE GENOMIC DNA]</scope>
    <source>
        <strain evidence="9 10">NF2</strain>
    </source>
</reference>
<keyword evidence="3" id="KW-1003">Cell membrane</keyword>
<feature type="transmembrane region" description="Helical" evidence="7">
    <location>
        <begin position="276"/>
        <end position="294"/>
    </location>
</feature>
<feature type="transmembrane region" description="Helical" evidence="7">
    <location>
        <begin position="370"/>
        <end position="387"/>
    </location>
</feature>
<sequence>MGMKWEWWRETPFSVKLLLSTSFMMNMGFYALIPYLTLYLTGSIGWTLAMAGIVLSVRQFSQQGLAFLGGVMADAFGYKGAMFLGLGVRAVGFAMFAFCTETWHFFVAAILSGLGGALFEPACSAAYAIITPETIRKEVFSLRNVLGNIAVVGSQIVGTALSAIDFTYISLFAGAVFGVNAIVIFFLFPPIRATNTRHSIWESMSTVVKDKLFVRYTLILMGYYYLNMQVFLTIPLFVENVTHSKVNVGIVLSALSLFVIFFQMKVTQLLEGYQQRLTLIGIGTLFMSVGLFLFTFADSLWLILLDVFLFALGTMIAVPNLVDVVPRFAPKDLVGAYYGFNGYSIAIGGSFGQVAGGWVYDVGLRLQTPWLPWTICLVIGFWVAWMLHRMEQQTGQIGNDLKKIARS</sequence>
<dbReference type="GO" id="GO:0005886">
    <property type="term" value="C:plasma membrane"/>
    <property type="evidence" value="ECO:0007669"/>
    <property type="project" value="UniProtKB-SubCell"/>
</dbReference>
<comment type="subcellular location">
    <subcellularLocation>
        <location evidence="1">Cell membrane</location>
        <topology evidence="1">Multi-pass membrane protein</topology>
    </subcellularLocation>
</comment>
<dbReference type="EMBL" id="CP018145">
    <property type="protein sequence ID" value="ASJ57456.1"/>
    <property type="molecule type" value="Genomic_DNA"/>
</dbReference>
<dbReference type="InterPro" id="IPR036259">
    <property type="entry name" value="MFS_trans_sf"/>
</dbReference>
<dbReference type="KEGG" id="bfm:BP422_06430"/>
<protein>
    <submittedName>
        <fullName evidence="9">Arabinose ABC transporter permease</fullName>
    </submittedName>
</protein>
<evidence type="ECO:0000313" key="10">
    <source>
        <dbReference type="Proteomes" id="UP000197781"/>
    </source>
</evidence>
<evidence type="ECO:0000313" key="9">
    <source>
        <dbReference type="EMBL" id="ASJ57456.1"/>
    </source>
</evidence>
<dbReference type="InterPro" id="IPR050171">
    <property type="entry name" value="MFS_Transporters"/>
</dbReference>
<feature type="transmembrane region" description="Helical" evidence="7">
    <location>
        <begin position="39"/>
        <end position="57"/>
    </location>
</feature>
<evidence type="ECO:0000259" key="8">
    <source>
        <dbReference type="PROSITE" id="PS50850"/>
    </source>
</evidence>
<dbReference type="Gene3D" id="1.20.1250.20">
    <property type="entry name" value="MFS general substrate transporter like domains"/>
    <property type="match status" value="1"/>
</dbReference>